<comment type="cofactor">
    <cofactor evidence="8">
        <name>Mg(2+)</name>
        <dbReference type="ChEBI" id="CHEBI:18420"/>
    </cofactor>
    <cofactor evidence="8">
        <name>Mn(2+)</name>
        <dbReference type="ChEBI" id="CHEBI:29035"/>
    </cofactor>
    <text evidence="8">Divalent metal cations. Prefers magnesium or manganese.</text>
</comment>
<evidence type="ECO:0000259" key="10">
    <source>
        <dbReference type="SMART" id="SM00919"/>
    </source>
</evidence>
<accession>A0A8J2Z271</accession>
<name>A0A8J2Z271_9GAMM</name>
<proteinExistence type="inferred from homology"/>
<dbReference type="GO" id="GO:0046872">
    <property type="term" value="F:metal ion binding"/>
    <property type="evidence" value="ECO:0007669"/>
    <property type="project" value="UniProtKB-KW"/>
</dbReference>
<keyword evidence="5" id="KW-0520">NAD</keyword>
<dbReference type="Gene3D" id="3.40.50.720">
    <property type="entry name" value="NAD(P)-binding Rossmann-like Domain"/>
    <property type="match status" value="1"/>
</dbReference>
<dbReference type="InterPro" id="IPR046346">
    <property type="entry name" value="Aminoacid_DH-like_N_sf"/>
</dbReference>
<dbReference type="InterPro" id="IPR012301">
    <property type="entry name" value="Malic_N_dom"/>
</dbReference>
<dbReference type="CDD" id="cd05312">
    <property type="entry name" value="NAD_bind_1_malic_enz"/>
    <property type="match status" value="1"/>
</dbReference>
<dbReference type="OrthoDB" id="3314528at2"/>
<feature type="active site" description="Proton acceptor" evidence="6">
    <location>
        <position position="184"/>
    </location>
</feature>
<dbReference type="AlphaFoldDB" id="A0A8J2Z271"/>
<dbReference type="Gene3D" id="3.40.50.10380">
    <property type="entry name" value="Malic enzyme, N-terminal domain"/>
    <property type="match status" value="1"/>
</dbReference>
<evidence type="ECO:0000256" key="4">
    <source>
        <dbReference type="ARBA" id="ARBA00023002"/>
    </source>
</evidence>
<feature type="domain" description="Malic enzyme N-terminal" evidence="11">
    <location>
        <begin position="90"/>
        <end position="270"/>
    </location>
</feature>
<evidence type="ECO:0000313" key="12">
    <source>
        <dbReference type="EMBL" id="GGF89475.1"/>
    </source>
</evidence>
<dbReference type="InterPro" id="IPR036291">
    <property type="entry name" value="NAD(P)-bd_dom_sf"/>
</dbReference>
<dbReference type="SMART" id="SM01274">
    <property type="entry name" value="malic"/>
    <property type="match status" value="1"/>
</dbReference>
<dbReference type="EMBL" id="BMJS01000002">
    <property type="protein sequence ID" value="GGF89475.1"/>
    <property type="molecule type" value="Genomic_DNA"/>
</dbReference>
<feature type="binding site" evidence="8">
    <location>
        <position position="255"/>
    </location>
    <ligand>
        <name>a divalent metal cation</name>
        <dbReference type="ChEBI" id="CHEBI:60240"/>
    </ligand>
</feature>
<evidence type="ECO:0000256" key="8">
    <source>
        <dbReference type="PIRSR" id="PIRSR000106-3"/>
    </source>
</evidence>
<reference evidence="12" key="2">
    <citation type="submission" date="2020-09" db="EMBL/GenBank/DDBJ databases">
        <authorList>
            <person name="Sun Q."/>
            <person name="Zhou Y."/>
        </authorList>
    </citation>
    <scope>NUCLEOTIDE SEQUENCE</scope>
    <source>
        <strain evidence="12">CGMCC 1.15758</strain>
    </source>
</reference>
<dbReference type="InterPro" id="IPR037062">
    <property type="entry name" value="Malic_N_dom_sf"/>
</dbReference>
<organism evidence="12 13">
    <name type="scientific">Cysteiniphilum litorale</name>
    <dbReference type="NCBI Taxonomy" id="2056700"/>
    <lineage>
        <taxon>Bacteria</taxon>
        <taxon>Pseudomonadati</taxon>
        <taxon>Pseudomonadota</taxon>
        <taxon>Gammaproteobacteria</taxon>
        <taxon>Thiotrichales</taxon>
        <taxon>Fastidiosibacteraceae</taxon>
        <taxon>Cysteiniphilum</taxon>
    </lineage>
</organism>
<keyword evidence="4" id="KW-0560">Oxidoreductase</keyword>
<dbReference type="Pfam" id="PF03949">
    <property type="entry name" value="Malic_M"/>
    <property type="match status" value="1"/>
</dbReference>
<keyword evidence="3 8" id="KW-0479">Metal-binding</keyword>
<gene>
    <name evidence="12" type="primary">sfcA</name>
    <name evidence="12" type="ORF">GCM10010995_03490</name>
</gene>
<dbReference type="SMART" id="SM00919">
    <property type="entry name" value="Malic_M"/>
    <property type="match status" value="1"/>
</dbReference>
<dbReference type="InterPro" id="IPR015884">
    <property type="entry name" value="Malic_enzyme_CS"/>
</dbReference>
<comment type="similarity">
    <text evidence="2 9">Belongs to the malic enzymes family.</text>
</comment>
<dbReference type="GO" id="GO:0051287">
    <property type="term" value="F:NAD binding"/>
    <property type="evidence" value="ECO:0007669"/>
    <property type="project" value="InterPro"/>
</dbReference>
<evidence type="ECO:0000256" key="5">
    <source>
        <dbReference type="ARBA" id="ARBA00023027"/>
    </source>
</evidence>
<dbReference type="Proteomes" id="UP000636949">
    <property type="component" value="Unassembled WGS sequence"/>
</dbReference>
<reference evidence="12" key="1">
    <citation type="journal article" date="2014" name="Int. J. Syst. Evol. Microbiol.">
        <title>Complete genome sequence of Corynebacterium casei LMG S-19264T (=DSM 44701T), isolated from a smear-ripened cheese.</title>
        <authorList>
            <consortium name="US DOE Joint Genome Institute (JGI-PGF)"/>
            <person name="Walter F."/>
            <person name="Albersmeier A."/>
            <person name="Kalinowski J."/>
            <person name="Ruckert C."/>
        </authorList>
    </citation>
    <scope>NUCLEOTIDE SEQUENCE</scope>
    <source>
        <strain evidence="12">CGMCC 1.15758</strain>
    </source>
</reference>
<evidence type="ECO:0000259" key="11">
    <source>
        <dbReference type="SMART" id="SM01274"/>
    </source>
</evidence>
<feature type="binding site" evidence="8">
    <location>
        <position position="256"/>
    </location>
    <ligand>
        <name>a divalent metal cation</name>
        <dbReference type="ChEBI" id="CHEBI:60240"/>
    </ligand>
</feature>
<dbReference type="PANTHER" id="PTHR23406">
    <property type="entry name" value="MALIC ENZYME-RELATED"/>
    <property type="match status" value="1"/>
</dbReference>
<evidence type="ECO:0000256" key="9">
    <source>
        <dbReference type="RuleBase" id="RU003427"/>
    </source>
</evidence>
<evidence type="ECO:0000256" key="1">
    <source>
        <dbReference type="ARBA" id="ARBA00001936"/>
    </source>
</evidence>
<evidence type="ECO:0000313" key="13">
    <source>
        <dbReference type="Proteomes" id="UP000636949"/>
    </source>
</evidence>
<evidence type="ECO:0000256" key="3">
    <source>
        <dbReference type="ARBA" id="ARBA00022723"/>
    </source>
</evidence>
<dbReference type="PANTHER" id="PTHR23406:SF34">
    <property type="entry name" value="NAD-DEPENDENT MALIC ENZYME, MITOCHONDRIAL"/>
    <property type="match status" value="1"/>
</dbReference>
<dbReference type="InterPro" id="IPR001891">
    <property type="entry name" value="Malic_OxRdtase"/>
</dbReference>
<comment type="cofactor">
    <cofactor evidence="1">
        <name>Mn(2+)</name>
        <dbReference type="ChEBI" id="CHEBI:29035"/>
    </cofactor>
</comment>
<dbReference type="Pfam" id="PF00390">
    <property type="entry name" value="malic"/>
    <property type="match status" value="1"/>
</dbReference>
<dbReference type="PRINTS" id="PR00072">
    <property type="entry name" value="MALOXRDTASE"/>
</dbReference>
<dbReference type="GO" id="GO:0006108">
    <property type="term" value="P:malate metabolic process"/>
    <property type="evidence" value="ECO:0007669"/>
    <property type="project" value="TreeGrafter"/>
</dbReference>
<keyword evidence="13" id="KW-1185">Reference proteome</keyword>
<feature type="domain" description="Malic enzyme NAD-binding" evidence="10">
    <location>
        <begin position="280"/>
        <end position="536"/>
    </location>
</feature>
<evidence type="ECO:0000256" key="7">
    <source>
        <dbReference type="PIRSR" id="PIRSR000106-2"/>
    </source>
</evidence>
<sequence>MKKTKRFEFKRNPESNEMWVETGLHGKSLLTLASLNKGTAFSEREREEFGLLGKLPFQIESLEEQKTRAYQQYKSFRSNIGRYSFLKNLHNINETLFYRLVRDNLNEMLPIIYTPTVGEAVMRYSEQFLSPRGLYIAYPDRYKMREILRNRTNSDVDILVVSDAEGVLGIGDQGVGGIEIPVAKLMVYTLCAGINPGRYLPVFLDAGTNNKKLLEDPLYLGWRHERVRGEQYDEMVQLFIEAVKEEMPETFLHWEDFGRDNARKNLLKYQNEICSFNDDMQGTAAVALAGLISASKRSGLKFNRQKFVIFGAGTAGLGIADEIVAALVHSGLTKEEAYQHFWCIDKDGLLIDDQDMMDFQRPYACTRESVKGWSADEKGRIALAEVVKQAKPTTLIGCSGVANAFTDDVILSMAENNDRPIIFTLSNPTSRCERVPQDIIRLTEGRALIATGSPFDDVGYKGKVYRIAQSNNALVFPGIGLGIVAIAAKRFTDNMLWAACKALANYSTQDDALLPKLSEAYSVSRQVAFAVARQAIEDGVAEDVDDIWRKIDQVIWEPKYYPYYFKS</sequence>
<dbReference type="PROSITE" id="PS00331">
    <property type="entry name" value="MALIC_ENZYMES"/>
    <property type="match status" value="1"/>
</dbReference>
<protein>
    <submittedName>
        <fullName evidence="12">NAD-dependent malic enzyme</fullName>
    </submittedName>
</protein>
<evidence type="ECO:0000256" key="2">
    <source>
        <dbReference type="ARBA" id="ARBA00008785"/>
    </source>
</evidence>
<dbReference type="GO" id="GO:0004470">
    <property type="term" value="F:malic enzyme activity"/>
    <property type="evidence" value="ECO:0007669"/>
    <property type="project" value="InterPro"/>
</dbReference>
<dbReference type="PIRSF" id="PIRSF000106">
    <property type="entry name" value="ME"/>
    <property type="match status" value="1"/>
</dbReference>
<dbReference type="SUPFAM" id="SSF51735">
    <property type="entry name" value="NAD(P)-binding Rossmann-fold domains"/>
    <property type="match status" value="1"/>
</dbReference>
<evidence type="ECO:0000256" key="6">
    <source>
        <dbReference type="PIRSR" id="PIRSR000106-1"/>
    </source>
</evidence>
<dbReference type="InterPro" id="IPR012302">
    <property type="entry name" value="Malic_NAD-bd"/>
</dbReference>
<dbReference type="GO" id="GO:0005829">
    <property type="term" value="C:cytosol"/>
    <property type="evidence" value="ECO:0007669"/>
    <property type="project" value="TreeGrafter"/>
</dbReference>
<feature type="binding site" evidence="7">
    <location>
        <position position="427"/>
    </location>
    <ligand>
        <name>(S)-malate</name>
        <dbReference type="ChEBI" id="CHEBI:15589"/>
    </ligand>
</feature>
<comment type="caution">
    <text evidence="12">The sequence shown here is derived from an EMBL/GenBank/DDBJ whole genome shotgun (WGS) entry which is preliminary data.</text>
</comment>
<feature type="binding site" evidence="7">
    <location>
        <position position="471"/>
    </location>
    <ligand>
        <name>(S)-malate</name>
        <dbReference type="ChEBI" id="CHEBI:15589"/>
    </ligand>
</feature>
<dbReference type="FunFam" id="3.40.50.10380:FF:000001">
    <property type="entry name" value="NAD-dependent malic enzyme"/>
    <property type="match status" value="1"/>
</dbReference>
<dbReference type="GO" id="GO:0016616">
    <property type="term" value="F:oxidoreductase activity, acting on the CH-OH group of donors, NAD or NADP as acceptor"/>
    <property type="evidence" value="ECO:0007669"/>
    <property type="project" value="InterPro"/>
</dbReference>
<dbReference type="SUPFAM" id="SSF53223">
    <property type="entry name" value="Aminoacid dehydrogenase-like, N-terminal domain"/>
    <property type="match status" value="1"/>
</dbReference>
<feature type="active site" description="Proton donor" evidence="6">
    <location>
        <position position="113"/>
    </location>
</feature>
<feature type="binding site" evidence="8">
    <location>
        <position position="279"/>
    </location>
    <ligand>
        <name>a divalent metal cation</name>
        <dbReference type="ChEBI" id="CHEBI:60240"/>
    </ligand>
</feature>
<dbReference type="NCBIfam" id="NF010052">
    <property type="entry name" value="PRK13529.1"/>
    <property type="match status" value="1"/>
</dbReference>